<evidence type="ECO:0000259" key="1">
    <source>
        <dbReference type="PROSITE" id="PS51301"/>
    </source>
</evidence>
<organism evidence="2 3">
    <name type="scientific">Lasius niger</name>
    <name type="common">Black garden ant</name>
    <dbReference type="NCBI Taxonomy" id="67767"/>
    <lineage>
        <taxon>Eukaryota</taxon>
        <taxon>Metazoa</taxon>
        <taxon>Ecdysozoa</taxon>
        <taxon>Arthropoda</taxon>
        <taxon>Hexapoda</taxon>
        <taxon>Insecta</taxon>
        <taxon>Pterygota</taxon>
        <taxon>Neoptera</taxon>
        <taxon>Endopterygota</taxon>
        <taxon>Hymenoptera</taxon>
        <taxon>Apocrita</taxon>
        <taxon>Aculeata</taxon>
        <taxon>Formicoidea</taxon>
        <taxon>Formicidae</taxon>
        <taxon>Formicinae</taxon>
        <taxon>Lasius</taxon>
        <taxon>Lasius</taxon>
    </lineage>
</organism>
<name>A0A0J7K602_LASNI</name>
<keyword evidence="3" id="KW-1185">Reference proteome</keyword>
<gene>
    <name evidence="2" type="ORF">RF55_15263</name>
</gene>
<comment type="caution">
    <text evidence="2">The sequence shown here is derived from an EMBL/GenBank/DDBJ whole genome shotgun (WGS) entry which is preliminary data.</text>
</comment>
<proteinExistence type="predicted"/>
<dbReference type="PaxDb" id="67767-A0A0J7K602"/>
<dbReference type="Pfam" id="PF04383">
    <property type="entry name" value="KilA-N"/>
    <property type="match status" value="1"/>
</dbReference>
<reference evidence="2 3" key="1">
    <citation type="submission" date="2015-04" db="EMBL/GenBank/DDBJ databases">
        <title>Lasius niger genome sequencing.</title>
        <authorList>
            <person name="Konorov E.A."/>
            <person name="Nikitin M.A."/>
            <person name="Kirill M.V."/>
            <person name="Chang P."/>
        </authorList>
    </citation>
    <scope>NUCLEOTIDE SEQUENCE [LARGE SCALE GENOMIC DNA]</scope>
    <source>
        <tissue evidence="2">Whole</tissue>
    </source>
</reference>
<dbReference type="AlphaFoldDB" id="A0A0J7K602"/>
<dbReference type="Proteomes" id="UP000036403">
    <property type="component" value="Unassembled WGS sequence"/>
</dbReference>
<dbReference type="SMART" id="SM01252">
    <property type="entry name" value="KilA-N"/>
    <property type="match status" value="1"/>
</dbReference>
<dbReference type="InterPro" id="IPR018004">
    <property type="entry name" value="KilA/APSES_HTH"/>
</dbReference>
<dbReference type="PROSITE" id="PS51301">
    <property type="entry name" value="KILA_N"/>
    <property type="match status" value="1"/>
</dbReference>
<protein>
    <submittedName>
        <fullName evidence="2">Mobile element protein</fullName>
    </submittedName>
</protein>
<dbReference type="InterPro" id="IPR017880">
    <property type="entry name" value="KilA_N"/>
</dbReference>
<dbReference type="EMBL" id="LBMM01012925">
    <property type="protein sequence ID" value="KMQ85923.1"/>
    <property type="molecule type" value="Genomic_DNA"/>
</dbReference>
<evidence type="ECO:0000313" key="3">
    <source>
        <dbReference type="Proteomes" id="UP000036403"/>
    </source>
</evidence>
<feature type="domain" description="KilA-N" evidence="1">
    <location>
        <begin position="1"/>
        <end position="92"/>
    </location>
</feature>
<sequence>MNTLHKASGEGDNKAPNQWLRTKHAKELITELEAKLLKENQTAYLQSGQKVVEVTNGGTSPGTYAHELIAVSYAGWVRADFQLDVNQAFIDFKSGKSSIDLGNMPSLKHLTGRFEELRNMVARDEKQEAELLTVCSLIMNARKKTKGVHITPKYIEATNGHVALRMEHGIKTRKDIIVKFDGAVPAKAETTELVFNKEPLAVHRDAHGLRIGFTAIRLLDARYPDLDRVIPTTVDESVIPPVQGEYMSYPAKMFGRDSKMVSVKLAPSGETTACRLLFDNTVCTQFGNPQFVVMPIRFKQEDYPGPSQ</sequence>
<accession>A0A0J7K602</accession>
<evidence type="ECO:0000313" key="2">
    <source>
        <dbReference type="EMBL" id="KMQ85923.1"/>
    </source>
</evidence>